<dbReference type="GO" id="GO:0006227">
    <property type="term" value="P:dUDP biosynthetic process"/>
    <property type="evidence" value="ECO:0007669"/>
    <property type="project" value="TreeGrafter"/>
</dbReference>
<evidence type="ECO:0000256" key="10">
    <source>
        <dbReference type="HAMAP-Rule" id="MF_00165"/>
    </source>
</evidence>
<evidence type="ECO:0000256" key="3">
    <source>
        <dbReference type="ARBA" id="ARBA00017144"/>
    </source>
</evidence>
<dbReference type="AlphaFoldDB" id="G9YJB7"/>
<dbReference type="HAMAP" id="MF_00165">
    <property type="entry name" value="Thymidylate_kinase"/>
    <property type="match status" value="1"/>
</dbReference>
<dbReference type="GO" id="GO:0006235">
    <property type="term" value="P:dTTP biosynthetic process"/>
    <property type="evidence" value="ECO:0007669"/>
    <property type="project" value="UniProtKB-UniRule"/>
</dbReference>
<comment type="caution">
    <text evidence="10">Lacks conserved residue(s) required for the propagation of feature annotation.</text>
</comment>
<dbReference type="InterPro" id="IPR018094">
    <property type="entry name" value="Thymidylate_kinase"/>
</dbReference>
<keyword evidence="8 10" id="KW-0067">ATP-binding</keyword>
<keyword evidence="7 10" id="KW-0418">Kinase</keyword>
<dbReference type="HOGENOM" id="CLU_049131_1_0_9"/>
<dbReference type="EC" id="2.7.4.9" evidence="2 10"/>
<dbReference type="FunFam" id="3.40.50.300:FF:002288">
    <property type="entry name" value="Probable thymidylate kinase"/>
    <property type="match status" value="1"/>
</dbReference>
<dbReference type="PANTHER" id="PTHR10344">
    <property type="entry name" value="THYMIDYLATE KINASE"/>
    <property type="match status" value="1"/>
</dbReference>
<name>G9YJB7_9FIRM</name>
<dbReference type="eggNOG" id="COG0125">
    <property type="taxonomic scope" value="Bacteria"/>
</dbReference>
<dbReference type="PANTHER" id="PTHR10344:SF4">
    <property type="entry name" value="UMP-CMP KINASE 2, MITOCHONDRIAL"/>
    <property type="match status" value="1"/>
</dbReference>
<evidence type="ECO:0000256" key="4">
    <source>
        <dbReference type="ARBA" id="ARBA00022679"/>
    </source>
</evidence>
<dbReference type="GO" id="GO:0006233">
    <property type="term" value="P:dTDP biosynthetic process"/>
    <property type="evidence" value="ECO:0007669"/>
    <property type="project" value="InterPro"/>
</dbReference>
<organism evidence="12 13">
    <name type="scientific">Anaeroglobus geminatus F0357</name>
    <dbReference type="NCBI Taxonomy" id="861450"/>
    <lineage>
        <taxon>Bacteria</taxon>
        <taxon>Bacillati</taxon>
        <taxon>Bacillota</taxon>
        <taxon>Negativicutes</taxon>
        <taxon>Veillonellales</taxon>
        <taxon>Veillonellaceae</taxon>
        <taxon>Anaeroglobus</taxon>
    </lineage>
</organism>
<keyword evidence="6 10" id="KW-0547">Nucleotide-binding</keyword>
<dbReference type="SUPFAM" id="SSF52540">
    <property type="entry name" value="P-loop containing nucleoside triphosphate hydrolases"/>
    <property type="match status" value="1"/>
</dbReference>
<reference evidence="12 13" key="1">
    <citation type="submission" date="2011-08" db="EMBL/GenBank/DDBJ databases">
        <authorList>
            <person name="Weinstock G."/>
            <person name="Sodergren E."/>
            <person name="Clifton S."/>
            <person name="Fulton L."/>
            <person name="Fulton B."/>
            <person name="Courtney L."/>
            <person name="Fronick C."/>
            <person name="Harrison M."/>
            <person name="Strong C."/>
            <person name="Farmer C."/>
            <person name="Delahaunty K."/>
            <person name="Markovic C."/>
            <person name="Hall O."/>
            <person name="Minx P."/>
            <person name="Tomlinson C."/>
            <person name="Mitreva M."/>
            <person name="Hou S."/>
            <person name="Chen J."/>
            <person name="Wollam A."/>
            <person name="Pepin K.H."/>
            <person name="Johnson M."/>
            <person name="Bhonagiri V."/>
            <person name="Zhang X."/>
            <person name="Suruliraj S."/>
            <person name="Warren W."/>
            <person name="Chinwalla A."/>
            <person name="Mardis E.R."/>
            <person name="Wilson R.K."/>
        </authorList>
    </citation>
    <scope>NUCLEOTIDE SEQUENCE [LARGE SCALE GENOMIC DNA]</scope>
    <source>
        <strain evidence="12 13">F0357</strain>
    </source>
</reference>
<comment type="caution">
    <text evidence="12">The sequence shown here is derived from an EMBL/GenBank/DDBJ whole genome shotgun (WGS) entry which is preliminary data.</text>
</comment>
<dbReference type="GO" id="GO:0005524">
    <property type="term" value="F:ATP binding"/>
    <property type="evidence" value="ECO:0007669"/>
    <property type="project" value="UniProtKB-UniRule"/>
</dbReference>
<comment type="catalytic activity">
    <reaction evidence="9 10">
        <text>dTMP + ATP = dTDP + ADP</text>
        <dbReference type="Rhea" id="RHEA:13517"/>
        <dbReference type="ChEBI" id="CHEBI:30616"/>
        <dbReference type="ChEBI" id="CHEBI:58369"/>
        <dbReference type="ChEBI" id="CHEBI:63528"/>
        <dbReference type="ChEBI" id="CHEBI:456216"/>
        <dbReference type="EC" id="2.7.4.9"/>
    </reaction>
</comment>
<evidence type="ECO:0000256" key="2">
    <source>
        <dbReference type="ARBA" id="ARBA00012980"/>
    </source>
</evidence>
<accession>G9YJB7</accession>
<comment type="similarity">
    <text evidence="1 10">Belongs to the thymidylate kinase family.</text>
</comment>
<evidence type="ECO:0000313" key="13">
    <source>
        <dbReference type="Proteomes" id="UP000005481"/>
    </source>
</evidence>
<dbReference type="EMBL" id="AGCJ01000076">
    <property type="protein sequence ID" value="EHM38634.1"/>
    <property type="molecule type" value="Genomic_DNA"/>
</dbReference>
<gene>
    <name evidence="10" type="primary">tmk</name>
    <name evidence="12" type="ORF">HMPREF0080_01762</name>
</gene>
<feature type="domain" description="Thymidylate kinase-like" evidence="11">
    <location>
        <begin position="9"/>
        <end position="195"/>
    </location>
</feature>
<dbReference type="STRING" id="861450.HMPREF0080_01762"/>
<evidence type="ECO:0000313" key="12">
    <source>
        <dbReference type="EMBL" id="EHM38634.1"/>
    </source>
</evidence>
<dbReference type="OrthoDB" id="9774907at2"/>
<dbReference type="CDD" id="cd01672">
    <property type="entry name" value="TMPK"/>
    <property type="match status" value="1"/>
</dbReference>
<comment type="function">
    <text evidence="10">Phosphorylation of dTMP to form dTDP in both de novo and salvage pathways of dTTP synthesis.</text>
</comment>
<dbReference type="InterPro" id="IPR027417">
    <property type="entry name" value="P-loop_NTPase"/>
</dbReference>
<evidence type="ECO:0000259" key="11">
    <source>
        <dbReference type="Pfam" id="PF02223"/>
    </source>
</evidence>
<protein>
    <recommendedName>
        <fullName evidence="3 10">Thymidylate kinase</fullName>
        <ecNumber evidence="2 10">2.7.4.9</ecNumber>
    </recommendedName>
    <alternativeName>
        <fullName evidence="10">dTMP kinase</fullName>
    </alternativeName>
</protein>
<evidence type="ECO:0000256" key="7">
    <source>
        <dbReference type="ARBA" id="ARBA00022777"/>
    </source>
</evidence>
<sequence length="225" mass="25093">MAAGKLIIIEGSDGSGKATQTELLRRRLRTDGHSVMAVAFPDYSSESSALVKMYLRGDFGAKADAVNPYAASAFYAVDRVASYERKWKGFLTAGGIVLADRYTTSNMLYQMIKINDPAEKEEYLDWIWEFEFHKLGLPEPDGVILLDVPQDVSERLMAVRTGKTGGETGDIHEKDRDFLRKCHAAYGELADKYGWQKVACAVDGELRSAESIHEDVYRLVADIIK</sequence>
<dbReference type="PATRIC" id="fig|861450.3.peg.1631"/>
<proteinExistence type="inferred from homology"/>
<dbReference type="Gene3D" id="3.40.50.300">
    <property type="entry name" value="P-loop containing nucleotide triphosphate hydrolases"/>
    <property type="match status" value="1"/>
</dbReference>
<dbReference type="RefSeq" id="WP_006790731.1">
    <property type="nucleotide sequence ID" value="NZ_JH417605.1"/>
</dbReference>
<dbReference type="InterPro" id="IPR039430">
    <property type="entry name" value="Thymidylate_kin-like_dom"/>
</dbReference>
<evidence type="ECO:0000256" key="6">
    <source>
        <dbReference type="ARBA" id="ARBA00022741"/>
    </source>
</evidence>
<dbReference type="GO" id="GO:0004798">
    <property type="term" value="F:dTMP kinase activity"/>
    <property type="evidence" value="ECO:0007669"/>
    <property type="project" value="UniProtKB-UniRule"/>
</dbReference>
<evidence type="ECO:0000256" key="5">
    <source>
        <dbReference type="ARBA" id="ARBA00022727"/>
    </source>
</evidence>
<keyword evidence="5 10" id="KW-0545">Nucleotide biosynthesis</keyword>
<dbReference type="Pfam" id="PF02223">
    <property type="entry name" value="Thymidylate_kin"/>
    <property type="match status" value="1"/>
</dbReference>
<evidence type="ECO:0000256" key="1">
    <source>
        <dbReference type="ARBA" id="ARBA00009776"/>
    </source>
</evidence>
<evidence type="ECO:0000256" key="8">
    <source>
        <dbReference type="ARBA" id="ARBA00022840"/>
    </source>
</evidence>
<keyword evidence="13" id="KW-1185">Reference proteome</keyword>
<dbReference type="GO" id="GO:0005829">
    <property type="term" value="C:cytosol"/>
    <property type="evidence" value="ECO:0007669"/>
    <property type="project" value="TreeGrafter"/>
</dbReference>
<evidence type="ECO:0000256" key="9">
    <source>
        <dbReference type="ARBA" id="ARBA00048743"/>
    </source>
</evidence>
<dbReference type="Proteomes" id="UP000005481">
    <property type="component" value="Unassembled WGS sequence"/>
</dbReference>
<keyword evidence="4 10" id="KW-0808">Transferase</keyword>